<gene>
    <name evidence="2" type="ORF">SBRY_10588</name>
</gene>
<dbReference type="RefSeq" id="WP_205047993.1">
    <property type="nucleotide sequence ID" value="NZ_CAJVAX010000001.1"/>
</dbReference>
<accession>A0A9W4E2A3</accession>
<evidence type="ECO:0000256" key="1">
    <source>
        <dbReference type="SAM" id="MobiDB-lite"/>
    </source>
</evidence>
<evidence type="ECO:0008006" key="4">
    <source>
        <dbReference type="Google" id="ProtNLM"/>
    </source>
</evidence>
<dbReference type="EMBL" id="CAJVAX010000001">
    <property type="protein sequence ID" value="CAG7603096.1"/>
    <property type="molecule type" value="Genomic_DNA"/>
</dbReference>
<feature type="compositionally biased region" description="Polar residues" evidence="1">
    <location>
        <begin position="402"/>
        <end position="420"/>
    </location>
</feature>
<proteinExistence type="predicted"/>
<evidence type="ECO:0000313" key="3">
    <source>
        <dbReference type="Proteomes" id="UP001153328"/>
    </source>
</evidence>
<feature type="region of interest" description="Disordered" evidence="1">
    <location>
        <begin position="396"/>
        <end position="420"/>
    </location>
</feature>
<comment type="caution">
    <text evidence="2">The sequence shown here is derived from an EMBL/GenBank/DDBJ whole genome shotgun (WGS) entry which is preliminary data.</text>
</comment>
<dbReference type="NCBIfam" id="TIGR04276">
    <property type="entry name" value="FxsC_Cterm"/>
    <property type="match status" value="1"/>
</dbReference>
<dbReference type="AlphaFoldDB" id="A0A9W4E2A3"/>
<evidence type="ECO:0000313" key="2">
    <source>
        <dbReference type="EMBL" id="CAG7603096.1"/>
    </source>
</evidence>
<keyword evidence="3" id="KW-1185">Reference proteome</keyword>
<dbReference type="Proteomes" id="UP001153328">
    <property type="component" value="Unassembled WGS sequence"/>
</dbReference>
<reference evidence="2" key="1">
    <citation type="submission" date="2021-06" db="EMBL/GenBank/DDBJ databases">
        <authorList>
            <person name="Arsene-Ploetze F."/>
        </authorList>
    </citation>
    <scope>NUCLEOTIDE SEQUENCE</scope>
    <source>
        <strain evidence="2">SBRY1</strain>
    </source>
</reference>
<sequence length="420" mass="45845">MHDSRSDADVGDASPYFFLSYAATPAPGHVPAERPLPDKNVAEFYADLSAEVTRMSGTRARMPVGYVEAPGRDRAQTDRALSRCHSFVPLVSRRYFTDTDCGRQWYGFTHRSPAGALLPVLWTPVPTTARPVVVDLELPVPQPPATATEVDPQTLELYAQDGLYGLRQDTDHAAAYAQCVRRIAQCVVQAARRGRGPGWAAREPAPTAELPDAFAISPLHPLGIAVLAPDIDHLPPGRSDVKYGRGPRDWQPFSDTLGTSLAERTAGLARNLGFAPTVCTFEQAEPVLLGRTQPTGPWVLILDPWVLHDPRAAERLAAFDALDLPWVTVLTPLADDPQTREHQGELAARLRAVLPRRLARGRAIQRAAVAGIENIEAFNSRFMELADSAAQRYLSRAPLASQPRSSSPHTEQQGDQEAQS</sequence>
<organism evidence="2 3">
    <name type="scientific">Actinacidiphila bryophytorum</name>
    <dbReference type="NCBI Taxonomy" id="1436133"/>
    <lineage>
        <taxon>Bacteria</taxon>
        <taxon>Bacillati</taxon>
        <taxon>Actinomycetota</taxon>
        <taxon>Actinomycetes</taxon>
        <taxon>Kitasatosporales</taxon>
        <taxon>Streptomycetaceae</taxon>
        <taxon>Actinacidiphila</taxon>
    </lineage>
</organism>
<name>A0A9W4E2A3_9ACTN</name>
<protein>
    <recommendedName>
        <fullName evidence="4">FxsC protein</fullName>
    </recommendedName>
</protein>
<dbReference type="InterPro" id="IPR026367">
    <property type="entry name" value="FxsC_C"/>
</dbReference>